<comment type="caution">
    <text evidence="1">The sequence shown here is derived from an EMBL/GenBank/DDBJ whole genome shotgun (WGS) entry which is preliminary data.</text>
</comment>
<dbReference type="Proteomes" id="UP001438707">
    <property type="component" value="Unassembled WGS sequence"/>
</dbReference>
<name>A0AAW1SFY1_9CHLO</name>
<dbReference type="InterPro" id="IPR007031">
    <property type="entry name" value="Poxvirus_VLTF3"/>
</dbReference>
<keyword evidence="2" id="KW-1185">Reference proteome</keyword>
<reference evidence="1 2" key="1">
    <citation type="journal article" date="2024" name="Nat. Commun.">
        <title>Phylogenomics reveals the evolutionary origins of lichenization in chlorophyte algae.</title>
        <authorList>
            <person name="Puginier C."/>
            <person name="Libourel C."/>
            <person name="Otte J."/>
            <person name="Skaloud P."/>
            <person name="Haon M."/>
            <person name="Grisel S."/>
            <person name="Petersen M."/>
            <person name="Berrin J.G."/>
            <person name="Delaux P.M."/>
            <person name="Dal Grande F."/>
            <person name="Keller J."/>
        </authorList>
    </citation>
    <scope>NUCLEOTIDE SEQUENCE [LARGE SCALE GENOMIC DNA]</scope>
    <source>
        <strain evidence="1 2">SAG 2145</strain>
    </source>
</reference>
<dbReference type="GO" id="GO:0046782">
    <property type="term" value="P:regulation of viral transcription"/>
    <property type="evidence" value="ECO:0007669"/>
    <property type="project" value="InterPro"/>
</dbReference>
<accession>A0AAW1SFY1</accession>
<protein>
    <submittedName>
        <fullName evidence="1">Uncharacterized protein</fullName>
    </submittedName>
</protein>
<gene>
    <name evidence="1" type="ORF">WJX74_003946</name>
</gene>
<organism evidence="1 2">
    <name type="scientific">Apatococcus lobatus</name>
    <dbReference type="NCBI Taxonomy" id="904363"/>
    <lineage>
        <taxon>Eukaryota</taxon>
        <taxon>Viridiplantae</taxon>
        <taxon>Chlorophyta</taxon>
        <taxon>core chlorophytes</taxon>
        <taxon>Trebouxiophyceae</taxon>
        <taxon>Chlorellales</taxon>
        <taxon>Chlorellaceae</taxon>
        <taxon>Apatococcus</taxon>
    </lineage>
</organism>
<proteinExistence type="predicted"/>
<sequence length="351" mass="39933">MAPPASAASALEAEYDAYLTSIAQEMAALDDEARKPGEAGLGAREARARLEQAQIDFTLRAAPIFARCYQGLGSHQALFEELATLTANVEAVARIQEARARREEALAAAHRGPNERKRRRRQAQVSARDFECFRPGCDGQMMHVPREAQMVCPECGFAAPFQLDSAPGCVPYDTVRPVSESTYCKETHLAELLQNVQGKERTEVPAEVVHAVRRELRKFRQLDRPETVTPLVVRSHLRRLRMAKWYDHAMQIAIHATDGRCPRVVLPPELERDLHAAFSQIIEPFQRAIRGFDRTNMLSYSLVCFKRCELNGFEQYKKHFRLLKNPAKLTMCDRWWKSVCEELGWPFKPTV</sequence>
<dbReference type="AlphaFoldDB" id="A0AAW1SFY1"/>
<dbReference type="EMBL" id="JALJOS010000001">
    <property type="protein sequence ID" value="KAK9844551.1"/>
    <property type="molecule type" value="Genomic_DNA"/>
</dbReference>
<evidence type="ECO:0000313" key="1">
    <source>
        <dbReference type="EMBL" id="KAK9844551.1"/>
    </source>
</evidence>
<dbReference type="Pfam" id="PF04947">
    <property type="entry name" value="Pox_VLTF3"/>
    <property type="match status" value="1"/>
</dbReference>
<evidence type="ECO:0000313" key="2">
    <source>
        <dbReference type="Proteomes" id="UP001438707"/>
    </source>
</evidence>